<dbReference type="AlphaFoldDB" id="A0A1Y3DXB6"/>
<dbReference type="OrthoDB" id="429842at2759"/>
<feature type="domain" description="RAP" evidence="1">
    <location>
        <begin position="406"/>
        <end position="463"/>
    </location>
</feature>
<reference evidence="2 3" key="1">
    <citation type="submission" date="2017-05" db="EMBL/GenBank/DDBJ databases">
        <title>PacBio assembly of a Plasmodium knowlesi genome sequence with Hi-C correction and manual annotation of the SICAvar gene family.</title>
        <authorList>
            <person name="Lapp S.A."/>
            <person name="Geraldo J.A."/>
            <person name="Chien J.-T."/>
            <person name="Ay F."/>
            <person name="Pakala S.B."/>
            <person name="Batugedara G."/>
            <person name="Humphrey J.C."/>
            <person name="Debarry J.D."/>
            <person name="Le Roch K.G."/>
            <person name="Galinski M.R."/>
            <person name="Kissinger J.C."/>
        </authorList>
    </citation>
    <scope>NUCLEOTIDE SEQUENCE [LARGE SCALE GENOMIC DNA]</scope>
    <source>
        <strain evidence="3">Malayan Strain Pk1 (A+)</strain>
    </source>
</reference>
<dbReference type="Proteomes" id="UP000195012">
    <property type="component" value="Unassembled WGS sequence"/>
</dbReference>
<dbReference type="PROSITE" id="PS51286">
    <property type="entry name" value="RAP"/>
    <property type="match status" value="1"/>
</dbReference>
<dbReference type="InterPro" id="IPR049235">
    <property type="entry name" value="DUF6832"/>
</dbReference>
<protein>
    <recommendedName>
        <fullName evidence="1">RAP domain-containing protein</fullName>
    </recommendedName>
</protein>
<comment type="caution">
    <text evidence="2">The sequence shown here is derived from an EMBL/GenBank/DDBJ whole genome shotgun (WGS) entry which is preliminary data.</text>
</comment>
<dbReference type="VEuPathDB" id="PlasmoDB:PKNH_0719300"/>
<evidence type="ECO:0000259" key="1">
    <source>
        <dbReference type="PROSITE" id="PS51286"/>
    </source>
</evidence>
<dbReference type="EMBL" id="NETL01000020">
    <property type="protein sequence ID" value="OTN67417.1"/>
    <property type="molecule type" value="Genomic_DNA"/>
</dbReference>
<dbReference type="VEuPathDB" id="PlasmoDB:PKNOH_S06421000"/>
<dbReference type="OMA" id="FLTKEYY"/>
<dbReference type="InterPro" id="IPR013584">
    <property type="entry name" value="RAP"/>
</dbReference>
<name>A0A1Y3DXB6_PLAKN</name>
<dbReference type="eggNOG" id="ENOG502SKSH">
    <property type="taxonomic scope" value="Eukaryota"/>
</dbReference>
<accession>A0A1Y3DXB6</accession>
<dbReference type="VEuPathDB" id="PlasmoDB:PKA1H_070024400"/>
<organism evidence="2 3">
    <name type="scientific">Plasmodium knowlesi</name>
    <dbReference type="NCBI Taxonomy" id="5850"/>
    <lineage>
        <taxon>Eukaryota</taxon>
        <taxon>Sar</taxon>
        <taxon>Alveolata</taxon>
        <taxon>Apicomplexa</taxon>
        <taxon>Aconoidasida</taxon>
        <taxon>Haemosporida</taxon>
        <taxon>Plasmodiidae</taxon>
        <taxon>Plasmodium</taxon>
        <taxon>Plasmodium (Plasmodium)</taxon>
    </lineage>
</organism>
<dbReference type="Pfam" id="PF20725">
    <property type="entry name" value="DUF6832"/>
    <property type="match status" value="1"/>
</dbReference>
<evidence type="ECO:0000313" key="3">
    <source>
        <dbReference type="Proteomes" id="UP000195012"/>
    </source>
</evidence>
<proteinExistence type="predicted"/>
<evidence type="ECO:0000313" key="2">
    <source>
        <dbReference type="EMBL" id="OTN67417.1"/>
    </source>
</evidence>
<sequence length="515" mass="61358">MKRQMMKKAISTAPTLRSVCPLQAYLFLCEVGDRSFRRRRQGIATQSIIKNSFLTKEYYDKKKKKNIDLFDFVPPENFVSSYFEKLDKCYSNPRSILRLYKDYIEKEDYPNYNWLVRCFCQLANVFGFNSFWSVKDKQAIHDLKLFKFLVYDLIERKEGIKARHCPRLLYAMSCLDYRCYYLLPTILELIEINLHKFRVPTLSMMSFCLSYLGLTNQEVQFGSSNNLSRSYNLIEKILNNIYERKDEAKGDMSNFCWSILAYVIVVNNMYEFPLNDEGRGKEYITFLPEILKNACEGLTKENIAESGWVQYYLYMTLYCCDVEKPSNERSIKESVPYFIQEYLHLKWLDNILITAQNQGSEKMQLEMENIIQKLQLKNFFINLSVGRKIDEQHCFFTSHFYKPLNLCIEYDYFHPIGSKRPLVSGTISLKNRLFKKLNFNVVNIHKCFWDTLTEEQKESQLVRLLEVFQGERGGKKQKQQPQEELYQEKYMDSNLLHLKHKRVKFRTWPPEHITV</sequence>
<dbReference type="Pfam" id="PF20724">
    <property type="entry name" value="DUF6831"/>
    <property type="match status" value="1"/>
</dbReference>
<gene>
    <name evidence="2" type="ORF">PKNOH_S06421000</name>
</gene>